<dbReference type="RefSeq" id="XP_035669660.1">
    <property type="nucleotide sequence ID" value="XM_035813767.1"/>
</dbReference>
<feature type="domain" description="Inosine/uridine-preferring nucleoside hydrolase" evidence="2">
    <location>
        <begin position="12"/>
        <end position="312"/>
    </location>
</feature>
<dbReference type="GO" id="GO:0016799">
    <property type="term" value="F:hydrolase activity, hydrolyzing N-glycosyl compounds"/>
    <property type="evidence" value="ECO:0007669"/>
    <property type="project" value="InterPro"/>
</dbReference>
<accession>A0A9J7KTF3</accession>
<dbReference type="Pfam" id="PF01156">
    <property type="entry name" value="IU_nuc_hydro"/>
    <property type="match status" value="1"/>
</dbReference>
<dbReference type="PANTHER" id="PTHR46190:SF1">
    <property type="entry name" value="SI:CH211-201H21.5"/>
    <property type="match status" value="1"/>
</dbReference>
<reference evidence="3" key="1">
    <citation type="journal article" date="2020" name="Nat. Ecol. Evol.">
        <title>Deeply conserved synteny resolves early events in vertebrate evolution.</title>
        <authorList>
            <person name="Simakov O."/>
            <person name="Marletaz F."/>
            <person name="Yue J.X."/>
            <person name="O'Connell B."/>
            <person name="Jenkins J."/>
            <person name="Brandt A."/>
            <person name="Calef R."/>
            <person name="Tung C.H."/>
            <person name="Huang T.K."/>
            <person name="Schmutz J."/>
            <person name="Satoh N."/>
            <person name="Yu J.K."/>
            <person name="Putnam N.H."/>
            <person name="Green R.E."/>
            <person name="Rokhsar D.S."/>
        </authorList>
    </citation>
    <scope>NUCLEOTIDE SEQUENCE [LARGE SCALE GENOMIC DNA]</scope>
    <source>
        <strain evidence="3">S238N-H82</strain>
    </source>
</reference>
<evidence type="ECO:0000313" key="4">
    <source>
        <dbReference type="RefSeq" id="XP_035669660.1"/>
    </source>
</evidence>
<dbReference type="Proteomes" id="UP000001554">
    <property type="component" value="Chromosome 1"/>
</dbReference>
<dbReference type="AlphaFoldDB" id="A0A9J7KTF3"/>
<dbReference type="Gene3D" id="3.90.245.10">
    <property type="entry name" value="Ribonucleoside hydrolase-like"/>
    <property type="match status" value="1"/>
</dbReference>
<dbReference type="InterPro" id="IPR036452">
    <property type="entry name" value="Ribo_hydro-like"/>
</dbReference>
<dbReference type="InterPro" id="IPR052775">
    <property type="entry name" value="IUN_hydrolase"/>
</dbReference>
<proteinExistence type="inferred from homology"/>
<dbReference type="OrthoDB" id="432381at2759"/>
<dbReference type="OMA" id="NWRLKEF"/>
<dbReference type="KEGG" id="bfo:118411478"/>
<organism evidence="3 4">
    <name type="scientific">Branchiostoma floridae</name>
    <name type="common">Florida lancelet</name>
    <name type="synonym">Amphioxus</name>
    <dbReference type="NCBI Taxonomy" id="7739"/>
    <lineage>
        <taxon>Eukaryota</taxon>
        <taxon>Metazoa</taxon>
        <taxon>Chordata</taxon>
        <taxon>Cephalochordata</taxon>
        <taxon>Leptocardii</taxon>
        <taxon>Amphioxiformes</taxon>
        <taxon>Branchiostomatidae</taxon>
        <taxon>Branchiostoma</taxon>
    </lineage>
</organism>
<keyword evidence="3" id="KW-1185">Reference proteome</keyword>
<evidence type="ECO:0000313" key="3">
    <source>
        <dbReference type="Proteomes" id="UP000001554"/>
    </source>
</evidence>
<protein>
    <submittedName>
        <fullName evidence="4">Inosine-uridine preferring nucleoside hydrolase-like</fullName>
    </submittedName>
</protein>
<gene>
    <name evidence="4" type="primary">LOC118411478</name>
</gene>
<name>A0A9J7KTF3_BRAFL</name>
<dbReference type="InterPro" id="IPR001910">
    <property type="entry name" value="Inosine/uridine_hydrolase_dom"/>
</dbReference>
<sequence>MMSSKEHSRQLVVLDVDGGVDDAQAMMLALTQPHVQVLAITCVAGNVHLDQVCQNVLRVLKVFSRLEVPVFAGASLSLLGTHVDAGHYLGQDGMGDVPDPDPPPADLVQSEHAVSALLRLSGEYPGEINLIATGPLTNLALALRMDPDFPARLRKLTLMGGNIYGLGNVTPSAEYNFWCDPEAAHVVLEGYGSLFPITVVPWETCVQDHDISWDTWDDICAIPTERGQFHAAIQQQMISTQKKHRLFSAHFHTFDPYAVAVALCPEILCKTFYVYARVELKGDITRGTMVCDYNDKWGKPPNVQVVKKLHLPSVLTMLCKALE</sequence>
<dbReference type="PANTHER" id="PTHR46190">
    <property type="entry name" value="SI:CH211-201H21.5-RELATED"/>
    <property type="match status" value="1"/>
</dbReference>
<evidence type="ECO:0000259" key="2">
    <source>
        <dbReference type="Pfam" id="PF01156"/>
    </source>
</evidence>
<dbReference type="GeneID" id="118411478"/>
<comment type="similarity">
    <text evidence="1">Belongs to the IUNH family.</text>
</comment>
<dbReference type="CDD" id="cd02649">
    <property type="entry name" value="nuc_hydro_CeIAG"/>
    <property type="match status" value="1"/>
</dbReference>
<reference evidence="4" key="2">
    <citation type="submission" date="2025-08" db="UniProtKB">
        <authorList>
            <consortium name="RefSeq"/>
        </authorList>
    </citation>
    <scope>IDENTIFICATION</scope>
    <source>
        <strain evidence="4">S238N-H82</strain>
        <tissue evidence="4">Testes</tissue>
    </source>
</reference>
<evidence type="ECO:0000256" key="1">
    <source>
        <dbReference type="ARBA" id="ARBA00009176"/>
    </source>
</evidence>
<dbReference type="SUPFAM" id="SSF53590">
    <property type="entry name" value="Nucleoside hydrolase"/>
    <property type="match status" value="1"/>
</dbReference>